<organismHost>
    <name type="scientific">Thermoproteus tenax</name>
    <dbReference type="NCBI Taxonomy" id="2271"/>
</organismHost>
<dbReference type="GeneID" id="4432040"/>
<dbReference type="EMBL" id="AJ635161">
    <property type="protein sequence ID" value="CAG25646.1"/>
    <property type="molecule type" value="Genomic_DNA"/>
</dbReference>
<protein>
    <submittedName>
        <fullName evidence="1">Uncharacterized protein</fullName>
    </submittedName>
</protein>
<sequence>MHIQTVLKTVLEAKRRDYYGVVLKAAQILEEEDLCKMAALVVAIVTYRKGTIDPVIVDFAAKCLNKYPNLIHAFTRIGVNPPGSVAGADSAIQDTRGGGKEPIN</sequence>
<evidence type="ECO:0000313" key="2">
    <source>
        <dbReference type="Proteomes" id="UP000008777"/>
    </source>
</evidence>
<dbReference type="Proteomes" id="UP000008777">
    <property type="component" value="Segment"/>
</dbReference>
<accession>Q6ZYH6</accession>
<organismHost>
    <name type="scientific">Pyrobaculum</name>
    <dbReference type="NCBI Taxonomy" id="2276"/>
</organismHost>
<proteinExistence type="predicted"/>
<dbReference type="KEGG" id="vg:4432040"/>
<dbReference type="RefSeq" id="YP_015548.1">
    <property type="nucleotide sequence ID" value="NC_005872.1"/>
</dbReference>
<name>Q6ZYH6_PSVY</name>
<reference evidence="1 2" key="1">
    <citation type="journal article" date="2004" name="Virology">
        <title>Morphology and genome organisation of the virus PSV of the hyperthermophilic archaeal genera Pyrobaculum and Thermoproteus: A novel virus family, the Globuloviridae.</title>
        <authorList>
            <person name="Haering M."/>
            <person name="Peng X."/>
            <person name="Bruegger K."/>
            <person name="Rachel R."/>
            <person name="Stetter K.O."/>
            <person name="Garrett R.A."/>
            <person name="Prangishvili D."/>
        </authorList>
    </citation>
    <scope>NUCLEOTIDE SEQUENCE [LARGE SCALE GENOMIC DNA]</scope>
    <source>
        <strain evidence="2">Isolate United States/Yellowstone</strain>
    </source>
</reference>
<evidence type="ECO:0000313" key="1">
    <source>
        <dbReference type="EMBL" id="CAG25646.1"/>
    </source>
</evidence>
<keyword evidence="2" id="KW-1185">Reference proteome</keyword>
<organism evidence="1 2">
    <name type="scientific">Pyrobaculum spherical virus (isolate United States/Yellowstone)</name>
    <name type="common">PSV</name>
    <dbReference type="NCBI Taxonomy" id="654907"/>
    <lineage>
        <taxon>Viruses</taxon>
        <taxon>Viruses incertae sedis</taxon>
        <taxon>Globuloviridae</taxon>
        <taxon>Alphaglobulovirus</taxon>
        <taxon>Alphaglobulovirus obsidianense</taxon>
    </lineage>
</organism>